<keyword evidence="1" id="KW-1133">Transmembrane helix</keyword>
<dbReference type="EMBL" id="VRMN01000001">
    <property type="protein sequence ID" value="KAA8499047.1"/>
    <property type="molecule type" value="Genomic_DNA"/>
</dbReference>
<dbReference type="Proteomes" id="UP000324585">
    <property type="component" value="Unassembled WGS sequence"/>
</dbReference>
<gene>
    <name evidence="2" type="ORF">FVE85_6632</name>
</gene>
<protein>
    <submittedName>
        <fullName evidence="2">Uncharacterized protein</fullName>
    </submittedName>
</protein>
<keyword evidence="1" id="KW-0812">Transmembrane</keyword>
<accession>A0A5J4Z8R5</accession>
<feature type="transmembrane region" description="Helical" evidence="1">
    <location>
        <begin position="60"/>
        <end position="78"/>
    </location>
</feature>
<evidence type="ECO:0000313" key="2">
    <source>
        <dbReference type="EMBL" id="KAA8499047.1"/>
    </source>
</evidence>
<keyword evidence="1" id="KW-0472">Membrane</keyword>
<name>A0A5J4Z8R5_PORPP</name>
<proteinExistence type="predicted"/>
<dbReference type="AlphaFoldDB" id="A0A5J4Z8R5"/>
<evidence type="ECO:0000256" key="1">
    <source>
        <dbReference type="SAM" id="Phobius"/>
    </source>
</evidence>
<sequence>MRLCLASTAYRRLARPARPTRAEARSASCVSFSSASLSSEAILGVRLSSWDSILSRTACLLTRAALSFIVAAIAWLLWSMSIRLCVDLNFFSWSRPHLLRHWPVWCGPIICTCRGYLLTQVEGASDSRQTRRMVFVRSGQGPFIRRRGVSFTSGSNRTNPNSAAQVSCHCDDVSTDQDARNFGKWCEKQTAACHCVRGGQTYDGQVRKGSHSHFCPALQVASVVSDHLIC</sequence>
<reference evidence="3" key="1">
    <citation type="journal article" date="2019" name="Nat. Commun.">
        <title>Expansion of phycobilisome linker gene families in mesophilic red algae.</title>
        <authorList>
            <person name="Lee J."/>
            <person name="Kim D."/>
            <person name="Bhattacharya D."/>
            <person name="Yoon H.S."/>
        </authorList>
    </citation>
    <scope>NUCLEOTIDE SEQUENCE [LARGE SCALE GENOMIC DNA]</scope>
    <source>
        <strain evidence="3">CCMP 1328</strain>
    </source>
</reference>
<organism evidence="2 3">
    <name type="scientific">Porphyridium purpureum</name>
    <name type="common">Red alga</name>
    <name type="synonym">Porphyridium cruentum</name>
    <dbReference type="NCBI Taxonomy" id="35688"/>
    <lineage>
        <taxon>Eukaryota</taxon>
        <taxon>Rhodophyta</taxon>
        <taxon>Bangiophyceae</taxon>
        <taxon>Porphyridiales</taxon>
        <taxon>Porphyridiaceae</taxon>
        <taxon>Porphyridium</taxon>
    </lineage>
</organism>
<comment type="caution">
    <text evidence="2">The sequence shown here is derived from an EMBL/GenBank/DDBJ whole genome shotgun (WGS) entry which is preliminary data.</text>
</comment>
<keyword evidence="3" id="KW-1185">Reference proteome</keyword>
<evidence type="ECO:0000313" key="3">
    <source>
        <dbReference type="Proteomes" id="UP000324585"/>
    </source>
</evidence>